<name>A0ABM7FMT4_9ACTN</name>
<sequence length="223" mass="23146">MPAVGLHYALWKPTLKEPGADRPDRHPVVTQMVLGSDLRRANVRRGRGPRARGRGTALTAALLLFLAPALAACSDDDGGSESTPPTPSAERTTGEPASPTASGPDDPAAAEKEIKENWKTFFDPATSTEEKLAVLENGAAMGPVLKAFGGDERGGQVEAEVQKVEFTSAKDATVTYTLLLEGATALPDAQGAAVEQDGTWKVSVKTLCGLVHLSGNASTAPGC</sequence>
<evidence type="ECO:0000256" key="3">
    <source>
        <dbReference type="SAM" id="MobiDB-lite"/>
    </source>
</evidence>
<keyword evidence="6" id="KW-1185">Reference proteome</keyword>
<evidence type="ECO:0000313" key="5">
    <source>
        <dbReference type="EMBL" id="BBC37659.1"/>
    </source>
</evidence>
<dbReference type="Pfam" id="PF26580">
    <property type="entry name" value="Mtb12_C"/>
    <property type="match status" value="1"/>
</dbReference>
<accession>A0ABM7FMT4</accession>
<protein>
    <recommendedName>
        <fullName evidence="4">Low molecular weight antigen MTB12-like C-terminal domain-containing protein</fullName>
    </recommendedName>
</protein>
<dbReference type="EMBL" id="AP018448">
    <property type="protein sequence ID" value="BBC37659.1"/>
    <property type="molecule type" value="Genomic_DNA"/>
</dbReference>
<reference evidence="5 6" key="1">
    <citation type="journal article" date="2010" name="ChemBioChem">
        <title>Cloning and characterization of the biosynthetic gene cluster of 16-membered macrolide antibiotic FD-891: involvement of a dual functional cytochrome P450 monooxygenase catalyzing epoxidation and hydroxylation.</title>
        <authorList>
            <person name="Kudo F."/>
            <person name="Motegi A."/>
            <person name="Mizoue K."/>
            <person name="Eguchi T."/>
        </authorList>
    </citation>
    <scope>NUCLEOTIDE SEQUENCE [LARGE SCALE GENOMIC DNA]</scope>
    <source>
        <strain evidence="5 6">A-8890</strain>
    </source>
</reference>
<dbReference type="InterPro" id="IPR058644">
    <property type="entry name" value="Mtb12-like_C"/>
</dbReference>
<dbReference type="Proteomes" id="UP001321542">
    <property type="component" value="Chromosome"/>
</dbReference>
<gene>
    <name evidence="5" type="ORF">SGFS_089530</name>
</gene>
<keyword evidence="1" id="KW-0732">Signal</keyword>
<reference evidence="5 6" key="2">
    <citation type="journal article" date="2023" name="ChemBioChem">
        <title>Acyltransferase Domain Exchange between Two Independent Type I Polyketide Synthases in the Same Producer Strain of Macrolide Antibiotics.</title>
        <authorList>
            <person name="Kudo F."/>
            <person name="Kishikawa K."/>
            <person name="Tsuboi K."/>
            <person name="Kido T."/>
            <person name="Usui T."/>
            <person name="Hashimoto J."/>
            <person name="Shin-Ya K."/>
            <person name="Miyanaga A."/>
            <person name="Eguchi T."/>
        </authorList>
    </citation>
    <scope>NUCLEOTIDE SEQUENCE [LARGE SCALE GENOMIC DNA]</scope>
    <source>
        <strain evidence="5 6">A-8890</strain>
    </source>
</reference>
<evidence type="ECO:0000256" key="1">
    <source>
        <dbReference type="ARBA" id="ARBA00022729"/>
    </source>
</evidence>
<comment type="similarity">
    <text evidence="2">Belongs to the MTB12 family.</text>
</comment>
<proteinExistence type="inferred from homology"/>
<feature type="domain" description="Low molecular weight antigen MTB12-like C-terminal" evidence="4">
    <location>
        <begin position="107"/>
        <end position="218"/>
    </location>
</feature>
<organism evidence="5 6">
    <name type="scientific">Streptomyces graminofaciens</name>
    <dbReference type="NCBI Taxonomy" id="68212"/>
    <lineage>
        <taxon>Bacteria</taxon>
        <taxon>Bacillati</taxon>
        <taxon>Actinomycetota</taxon>
        <taxon>Actinomycetes</taxon>
        <taxon>Kitasatosporales</taxon>
        <taxon>Streptomycetaceae</taxon>
        <taxon>Streptomyces</taxon>
    </lineage>
</organism>
<feature type="region of interest" description="Disordered" evidence="3">
    <location>
        <begin position="74"/>
        <end position="109"/>
    </location>
</feature>
<evidence type="ECO:0000313" key="6">
    <source>
        <dbReference type="Proteomes" id="UP001321542"/>
    </source>
</evidence>
<evidence type="ECO:0000259" key="4">
    <source>
        <dbReference type="Pfam" id="PF26580"/>
    </source>
</evidence>
<evidence type="ECO:0000256" key="2">
    <source>
        <dbReference type="ARBA" id="ARBA00093774"/>
    </source>
</evidence>